<protein>
    <submittedName>
        <fullName evidence="1">Uncharacterized protein</fullName>
    </submittedName>
</protein>
<sequence>MSLNIIDINANNLEFCPGPCKSIEKESKPIILGKSRLWYEFKPHSGGRLNNFTYPIDKNNLIELKNVRLCRDCYSRYLEYSATKDYNLLLKDGKTIYKKIEKNK</sequence>
<evidence type="ECO:0000313" key="1">
    <source>
        <dbReference type="EMBL" id="QHU07316.1"/>
    </source>
</evidence>
<reference evidence="1" key="1">
    <citation type="journal article" date="2020" name="Nature">
        <title>Giant virus diversity and host interactions through global metagenomics.</title>
        <authorList>
            <person name="Schulz F."/>
            <person name="Roux S."/>
            <person name="Paez-Espino D."/>
            <person name="Jungbluth S."/>
            <person name="Walsh D.A."/>
            <person name="Denef V.J."/>
            <person name="McMahon K.D."/>
            <person name="Konstantinidis K.T."/>
            <person name="Eloe-Fadrosh E.A."/>
            <person name="Kyrpides N.C."/>
            <person name="Woyke T."/>
        </authorList>
    </citation>
    <scope>NUCLEOTIDE SEQUENCE</scope>
    <source>
        <strain evidence="1">GVMAG-S-1040241-154</strain>
    </source>
</reference>
<name>A0A6C0JR71_9ZZZZ</name>
<proteinExistence type="predicted"/>
<dbReference type="AlphaFoldDB" id="A0A6C0JR71"/>
<accession>A0A6C0JR71</accession>
<dbReference type="EMBL" id="MN740684">
    <property type="protein sequence ID" value="QHU07316.1"/>
    <property type="molecule type" value="Genomic_DNA"/>
</dbReference>
<organism evidence="1">
    <name type="scientific">viral metagenome</name>
    <dbReference type="NCBI Taxonomy" id="1070528"/>
    <lineage>
        <taxon>unclassified sequences</taxon>
        <taxon>metagenomes</taxon>
        <taxon>organismal metagenomes</taxon>
    </lineage>
</organism>